<keyword evidence="2" id="KW-1133">Transmembrane helix</keyword>
<feature type="transmembrane region" description="Helical" evidence="2">
    <location>
        <begin position="884"/>
        <end position="907"/>
    </location>
</feature>
<name>A0ABD2KWC2_9BILA</name>
<feature type="region of interest" description="Disordered" evidence="1">
    <location>
        <begin position="48"/>
        <end position="119"/>
    </location>
</feature>
<dbReference type="SUPFAM" id="SSF57756">
    <property type="entry name" value="Retrovirus zinc finger-like domains"/>
    <property type="match status" value="1"/>
</dbReference>
<evidence type="ECO:0000256" key="2">
    <source>
        <dbReference type="SAM" id="Phobius"/>
    </source>
</evidence>
<proteinExistence type="predicted"/>
<feature type="compositionally biased region" description="Polar residues" evidence="1">
    <location>
        <begin position="834"/>
        <end position="859"/>
    </location>
</feature>
<feature type="transmembrane region" description="Helical" evidence="2">
    <location>
        <begin position="927"/>
        <end position="951"/>
    </location>
</feature>
<reference evidence="3 4" key="1">
    <citation type="submission" date="2024-10" db="EMBL/GenBank/DDBJ databases">
        <authorList>
            <person name="Kim D."/>
        </authorList>
    </citation>
    <scope>NUCLEOTIDE SEQUENCE [LARGE SCALE GENOMIC DNA]</scope>
    <source>
        <strain evidence="3">BH-2024</strain>
    </source>
</reference>
<dbReference type="AlphaFoldDB" id="A0ABD2KWC2"/>
<dbReference type="InterPro" id="IPR036875">
    <property type="entry name" value="Znf_CCHC_sf"/>
</dbReference>
<evidence type="ECO:0000313" key="3">
    <source>
        <dbReference type="EMBL" id="KAL3107250.1"/>
    </source>
</evidence>
<organism evidence="3 4">
    <name type="scientific">Heterodera trifolii</name>
    <dbReference type="NCBI Taxonomy" id="157864"/>
    <lineage>
        <taxon>Eukaryota</taxon>
        <taxon>Metazoa</taxon>
        <taxon>Ecdysozoa</taxon>
        <taxon>Nematoda</taxon>
        <taxon>Chromadorea</taxon>
        <taxon>Rhabditida</taxon>
        <taxon>Tylenchina</taxon>
        <taxon>Tylenchomorpha</taxon>
        <taxon>Tylenchoidea</taxon>
        <taxon>Heteroderidae</taxon>
        <taxon>Heteroderinae</taxon>
        <taxon>Heterodera</taxon>
    </lineage>
</organism>
<evidence type="ECO:0000313" key="4">
    <source>
        <dbReference type="Proteomes" id="UP001620626"/>
    </source>
</evidence>
<dbReference type="PANTHER" id="PTHR31524">
    <property type="match status" value="1"/>
</dbReference>
<feature type="compositionally biased region" description="Polar residues" evidence="1">
    <location>
        <begin position="48"/>
        <end position="77"/>
    </location>
</feature>
<sequence>MKMLDLSRDKQFEQLCWEAREVEIMMSAQSSGMPFLQNERVIHALEQESTQNPSTPSGRFQTLTPTRQDRFSSNNYEPNRRRNQTPGPQQRFRQNFDNRNQQSQYRNQRPPNDRRWNNRPVCNYCKKVGHVANACRTRLADFQNNQRPQSFNQRAKSDRWSTTPFASGANAVHQDQTLSLLHEIARTMNKLTVNADQPGRRDDVNTIATSTEQCHVKKVHIKDKSATSKSEPLQVSSWEKTTLGPKIHPFIFIVSMFCICGPVFSNTAMIPQGPMLCQTETQPTLWKLPEIPECPIPKVTVGHVPISQIRELYIPNAIEHNTKAWACRKIIKRARKFTSLSGVPITEALSSVMLDVSVDECKQMIEHRSCIFGILTEVDGLRGTSNPIDLTPRFWFIGSFSWYEVNSKNCFAFETVVSSHFGESNIKSPIGTQPNCHYGNGNCTLGDKTMLLWTPEKSTNCRYIFVAKYKGHYVNNSWLSEDAEYGLHFKQPTPKVSDCGLKLQLSEQGFATRVLSNSNTRSKRSHSREGLGLTTSIELNARLTYLDNEWADAIMYAFRQSFKASCDFMVTTRRWAAAAYLVDPISLARMLFNNTKLYAVRSGSSILKIWPCISIKNGEYRFKPTQIDDLCFERLPIEFKTQAKNELAFLDPSTMIIHADSKKASCSTHRKIIIQLNDKVFEVDQVSGKTETLEVQIFNSELRLKQISEIERHSFHQRALINLTDLNTHAFVSGMIKASAITYKIIADELKSKVIGDYRLTWLTLLTILVALLILDFTLRYAPVLLECYVGNGRLARIIFGRRKPKQDIEETYQVNDFPLSDVVQTHEILETRGNPTNWPPSVSNFPPSFASSDPQNSRPMGRLQTLRKSLKSRKRSTSSPSNAQGRIAGTSAATSIMVLAACISLLPQTEAVDHQDEMRTSLLDWWVALIPAFCAYLVLFVALYCLKYLLHNRKEVKASYLTWNEVVSRSQYTSSIYGNCACFC</sequence>
<feature type="compositionally biased region" description="Low complexity" evidence="1">
    <location>
        <begin position="98"/>
        <end position="110"/>
    </location>
</feature>
<keyword evidence="4" id="KW-1185">Reference proteome</keyword>
<dbReference type="EMBL" id="JBICBT010000624">
    <property type="protein sequence ID" value="KAL3107250.1"/>
    <property type="molecule type" value="Genomic_DNA"/>
</dbReference>
<feature type="compositionally biased region" description="Polar residues" evidence="1">
    <location>
        <begin position="84"/>
        <end position="97"/>
    </location>
</feature>
<feature type="transmembrane region" description="Helical" evidence="2">
    <location>
        <begin position="760"/>
        <end position="779"/>
    </location>
</feature>
<comment type="caution">
    <text evidence="3">The sequence shown here is derived from an EMBL/GenBank/DDBJ whole genome shotgun (WGS) entry which is preliminary data.</text>
</comment>
<evidence type="ECO:0000256" key="1">
    <source>
        <dbReference type="SAM" id="MobiDB-lite"/>
    </source>
</evidence>
<feature type="region of interest" description="Disordered" evidence="1">
    <location>
        <begin position="833"/>
        <end position="862"/>
    </location>
</feature>
<accession>A0ABD2KWC2</accession>
<dbReference type="PANTHER" id="PTHR31524:SF2">
    <property type="entry name" value="PROTEIN CBG10426"/>
    <property type="match status" value="1"/>
</dbReference>
<keyword evidence="2" id="KW-0812">Transmembrane</keyword>
<dbReference type="Proteomes" id="UP001620626">
    <property type="component" value="Unassembled WGS sequence"/>
</dbReference>
<protein>
    <submittedName>
        <fullName evidence="3">Uncharacterized protein</fullName>
    </submittedName>
</protein>
<gene>
    <name evidence="3" type="ORF">niasHT_018426</name>
</gene>
<keyword evidence="2" id="KW-0472">Membrane</keyword>